<dbReference type="EMBL" id="OX597815">
    <property type="protein sequence ID" value="CAI9718740.1"/>
    <property type="molecule type" value="Genomic_DNA"/>
</dbReference>
<evidence type="ECO:0000313" key="2">
    <source>
        <dbReference type="Proteomes" id="UP001162480"/>
    </source>
</evidence>
<name>A0AA36AM42_OCTVU</name>
<keyword evidence="2" id="KW-1185">Reference proteome</keyword>
<sequence>MGMWCNMLQLKKRAAQNFPAFNNEVPTLYGYFKDYRPYVNPVMGPPTRPVCETNIPGNYRLSHSFTQVLRLLIEMILDVCVSTEDRHSRISSFNHPNDLTGCVVASIDIISLYPSMDIDFAVEKRIEIICESEVEFREVKERELGLLLKQSMTITT</sequence>
<proteinExistence type="predicted"/>
<accession>A0AA36AM42</accession>
<reference evidence="1" key="1">
    <citation type="submission" date="2023-08" db="EMBL/GenBank/DDBJ databases">
        <authorList>
            <person name="Alioto T."/>
            <person name="Alioto T."/>
            <person name="Gomez Garrido J."/>
        </authorList>
    </citation>
    <scope>NUCLEOTIDE SEQUENCE</scope>
</reference>
<evidence type="ECO:0000313" key="1">
    <source>
        <dbReference type="EMBL" id="CAI9718740.1"/>
    </source>
</evidence>
<protein>
    <submittedName>
        <fullName evidence="1">Uncharacterized protein</fullName>
    </submittedName>
</protein>
<dbReference type="AlphaFoldDB" id="A0AA36AM42"/>
<dbReference type="Proteomes" id="UP001162480">
    <property type="component" value="Chromosome 2"/>
</dbReference>
<organism evidence="1 2">
    <name type="scientific">Octopus vulgaris</name>
    <name type="common">Common octopus</name>
    <dbReference type="NCBI Taxonomy" id="6645"/>
    <lineage>
        <taxon>Eukaryota</taxon>
        <taxon>Metazoa</taxon>
        <taxon>Spiralia</taxon>
        <taxon>Lophotrochozoa</taxon>
        <taxon>Mollusca</taxon>
        <taxon>Cephalopoda</taxon>
        <taxon>Coleoidea</taxon>
        <taxon>Octopodiformes</taxon>
        <taxon>Octopoda</taxon>
        <taxon>Incirrata</taxon>
        <taxon>Octopodidae</taxon>
        <taxon>Octopus</taxon>
    </lineage>
</organism>
<gene>
    <name evidence="1" type="ORF">OCTVUL_1B010984</name>
</gene>